<feature type="domain" description="Penicillin-binding protein transpeptidase" evidence="4">
    <location>
        <begin position="246"/>
        <end position="572"/>
    </location>
</feature>
<dbReference type="Pfam" id="PF03717">
    <property type="entry name" value="PBP_dimer"/>
    <property type="match status" value="1"/>
</dbReference>
<evidence type="ECO:0000256" key="1">
    <source>
        <dbReference type="ARBA" id="ARBA00004370"/>
    </source>
</evidence>
<evidence type="ECO:0000256" key="3">
    <source>
        <dbReference type="ARBA" id="ARBA00023136"/>
    </source>
</evidence>
<sequence>MAKPTSLSKKRSIYMFGILAALIVGLCLRTGYIQVVKGETYTAMAEQQQTRNKVVSAARGSISDRNGDVMAVSATTYVIWARPANIDKKAQNATAKELAKILGLDKKEVKKKLRQESVLVKIAKDLDEKTMEKVKKAELKGIEITKGKTRYYPMKTLAAQVIGNVSSDGDGLAGLELQYNDELNGIAGRQVEKTDPAGRTLSYGTNDTYQAEDGLNVVSTLDAVVQSHAEKAIKNGKKTTKADKITCLMMNPKTGEILASATTETYDPNNARVPLSESEAQKVEKMSAKEKAEYLNKMWRNPLVSDTYEPGSTFKLLTLSATLEEKTSKLKEHFHCSGSYNVSGKVLKCWKYPEAHGDETLKQAVGNSCNPVFIQLGKRLGIDTFYRYLDLFGITEKTGVDYPGEAQAQIQDKSKLTSVDFATMSYGQGISVTPIQLLTAVSAIGNDGVLVRPHLVSKLTDSDGKTVKSCGTEVVRQAISKETADEVKEAMEYVVEESGGTAAKVKGYKMGGKTGTAQNESKGLASKTYYASFVGLAPIDDPQVAILVVVDNPKGKVHGSEAAAPIVKEIMEKTLPYLNTRPENK</sequence>
<dbReference type="Gene3D" id="3.90.1310.10">
    <property type="entry name" value="Penicillin-binding protein 2a (Domain 2)"/>
    <property type="match status" value="1"/>
</dbReference>
<dbReference type="Pfam" id="PF00905">
    <property type="entry name" value="Transpeptidase"/>
    <property type="match status" value="1"/>
</dbReference>
<dbReference type="InterPro" id="IPR036138">
    <property type="entry name" value="PBP_dimer_sf"/>
</dbReference>
<dbReference type="SUPFAM" id="SSF56519">
    <property type="entry name" value="Penicillin binding protein dimerisation domain"/>
    <property type="match status" value="1"/>
</dbReference>
<reference evidence="6 7" key="1">
    <citation type="submission" date="2022-06" db="EMBL/GenBank/DDBJ databases">
        <title>Isolation of gut microbiota from human fecal samples.</title>
        <authorList>
            <person name="Pamer E.G."/>
            <person name="Barat B."/>
            <person name="Waligurski E."/>
            <person name="Medina S."/>
            <person name="Paddock L."/>
            <person name="Mostad J."/>
        </authorList>
    </citation>
    <scope>NUCLEOTIDE SEQUENCE [LARGE SCALE GENOMIC DNA]</scope>
    <source>
        <strain evidence="6 7">SL.3.17</strain>
    </source>
</reference>
<comment type="similarity">
    <text evidence="2">Belongs to the transpeptidase family.</text>
</comment>
<dbReference type="InterPro" id="IPR001460">
    <property type="entry name" value="PCN-bd_Tpept"/>
</dbReference>
<proteinExistence type="inferred from homology"/>
<dbReference type="Gene3D" id="3.40.710.10">
    <property type="entry name" value="DD-peptidase/beta-lactamase superfamily"/>
    <property type="match status" value="1"/>
</dbReference>
<protein>
    <submittedName>
        <fullName evidence="6">Penicillin-binding transpeptidase domain-containing protein</fullName>
    </submittedName>
</protein>
<evidence type="ECO:0000259" key="4">
    <source>
        <dbReference type="Pfam" id="PF00905"/>
    </source>
</evidence>
<organism evidence="6 7">
    <name type="scientific">Anaerovorax odorimutans</name>
    <dbReference type="NCBI Taxonomy" id="109327"/>
    <lineage>
        <taxon>Bacteria</taxon>
        <taxon>Bacillati</taxon>
        <taxon>Bacillota</taxon>
        <taxon>Clostridia</taxon>
        <taxon>Peptostreptococcales</taxon>
        <taxon>Anaerovoracaceae</taxon>
        <taxon>Anaerovorax</taxon>
    </lineage>
</organism>
<evidence type="ECO:0000256" key="2">
    <source>
        <dbReference type="ARBA" id="ARBA00007171"/>
    </source>
</evidence>
<comment type="caution">
    <text evidence="6">The sequence shown here is derived from an EMBL/GenBank/DDBJ whole genome shotgun (WGS) entry which is preliminary data.</text>
</comment>
<dbReference type="PANTHER" id="PTHR30627">
    <property type="entry name" value="PEPTIDOGLYCAN D,D-TRANSPEPTIDASE"/>
    <property type="match status" value="1"/>
</dbReference>
<comment type="subcellular location">
    <subcellularLocation>
        <location evidence="1">Membrane</location>
    </subcellularLocation>
</comment>
<gene>
    <name evidence="6" type="ORF">NE619_17525</name>
</gene>
<dbReference type="Proteomes" id="UP001524502">
    <property type="component" value="Unassembled WGS sequence"/>
</dbReference>
<keyword evidence="3" id="KW-0472">Membrane</keyword>
<accession>A0ABT1RTM4</accession>
<dbReference type="SUPFAM" id="SSF56601">
    <property type="entry name" value="beta-lactamase/transpeptidase-like"/>
    <property type="match status" value="1"/>
</dbReference>
<dbReference type="InterPro" id="IPR005311">
    <property type="entry name" value="PBP_dimer"/>
</dbReference>
<dbReference type="InterPro" id="IPR012338">
    <property type="entry name" value="Beta-lactam/transpept-like"/>
</dbReference>
<evidence type="ECO:0000313" key="6">
    <source>
        <dbReference type="EMBL" id="MCQ4638532.1"/>
    </source>
</evidence>
<evidence type="ECO:0000259" key="5">
    <source>
        <dbReference type="Pfam" id="PF03717"/>
    </source>
</evidence>
<dbReference type="RefSeq" id="WP_256133730.1">
    <property type="nucleotide sequence ID" value="NZ_JANFXK010000034.1"/>
</dbReference>
<dbReference type="InterPro" id="IPR050515">
    <property type="entry name" value="Beta-lactam/transpept"/>
</dbReference>
<evidence type="ECO:0000313" key="7">
    <source>
        <dbReference type="Proteomes" id="UP001524502"/>
    </source>
</evidence>
<dbReference type="PANTHER" id="PTHR30627:SF1">
    <property type="entry name" value="PEPTIDOGLYCAN D,D-TRANSPEPTIDASE FTSI"/>
    <property type="match status" value="1"/>
</dbReference>
<dbReference type="EMBL" id="JANFXK010000034">
    <property type="protein sequence ID" value="MCQ4638532.1"/>
    <property type="molecule type" value="Genomic_DNA"/>
</dbReference>
<name>A0ABT1RTM4_9FIRM</name>
<feature type="domain" description="Penicillin-binding protein dimerisation" evidence="5">
    <location>
        <begin position="56"/>
        <end position="201"/>
    </location>
</feature>
<keyword evidence="7" id="KW-1185">Reference proteome</keyword>